<evidence type="ECO:0000313" key="2">
    <source>
        <dbReference type="EMBL" id="GJT35370.1"/>
    </source>
</evidence>
<comment type="caution">
    <text evidence="2">The sequence shown here is derived from an EMBL/GenBank/DDBJ whole genome shotgun (WGS) entry which is preliminary data.</text>
</comment>
<keyword evidence="3" id="KW-1185">Reference proteome</keyword>
<organism evidence="2 3">
    <name type="scientific">Tanacetum coccineum</name>
    <dbReference type="NCBI Taxonomy" id="301880"/>
    <lineage>
        <taxon>Eukaryota</taxon>
        <taxon>Viridiplantae</taxon>
        <taxon>Streptophyta</taxon>
        <taxon>Embryophyta</taxon>
        <taxon>Tracheophyta</taxon>
        <taxon>Spermatophyta</taxon>
        <taxon>Magnoliopsida</taxon>
        <taxon>eudicotyledons</taxon>
        <taxon>Gunneridae</taxon>
        <taxon>Pentapetalae</taxon>
        <taxon>asterids</taxon>
        <taxon>campanulids</taxon>
        <taxon>Asterales</taxon>
        <taxon>Asteraceae</taxon>
        <taxon>Asteroideae</taxon>
        <taxon>Anthemideae</taxon>
        <taxon>Anthemidinae</taxon>
        <taxon>Tanacetum</taxon>
    </lineage>
</organism>
<feature type="compositionally biased region" description="Basic residues" evidence="1">
    <location>
        <begin position="153"/>
        <end position="165"/>
    </location>
</feature>
<feature type="compositionally biased region" description="Basic and acidic residues" evidence="1">
    <location>
        <begin position="205"/>
        <end position="222"/>
    </location>
</feature>
<dbReference type="EMBL" id="BQNB010015045">
    <property type="protein sequence ID" value="GJT35370.1"/>
    <property type="molecule type" value="Genomic_DNA"/>
</dbReference>
<reference evidence="2" key="1">
    <citation type="journal article" date="2022" name="Int. J. Mol. Sci.">
        <title>Draft Genome of Tanacetum Coccineum: Genomic Comparison of Closely Related Tanacetum-Family Plants.</title>
        <authorList>
            <person name="Yamashiro T."/>
            <person name="Shiraishi A."/>
            <person name="Nakayama K."/>
            <person name="Satake H."/>
        </authorList>
    </citation>
    <scope>NUCLEOTIDE SEQUENCE</scope>
</reference>
<protein>
    <submittedName>
        <fullName evidence="2">Uncharacterized protein</fullName>
    </submittedName>
</protein>
<feature type="compositionally biased region" description="Basic and acidic residues" evidence="1">
    <location>
        <begin position="268"/>
        <end position="285"/>
    </location>
</feature>
<gene>
    <name evidence="2" type="ORF">Tco_0925789</name>
</gene>
<feature type="region of interest" description="Disordered" evidence="1">
    <location>
        <begin position="114"/>
        <end position="333"/>
    </location>
</feature>
<evidence type="ECO:0000313" key="3">
    <source>
        <dbReference type="Proteomes" id="UP001151760"/>
    </source>
</evidence>
<sequence>MYHKKNLDFVPLIWEDLAYQIANKDSKKQDKMLYPRFTNIIIPHFLTKDKSISMRNKTFMHTARDDSLLGTMRFVSRHEDTQVYGALLPKAMTNQSMLNFDSYKTYYAIATGAEPSKSKKTNRKSDSAISSKETPSKKKPTKAKKDVPSTKKPATKPKLAKKKVPVKVDRGDGTDFQSGVPDEQQCKISGTNKGTSAKPWVPDVPKYDYESDKESWGDSGEKYDDDEDDTEDDEGNEDDDDNDGDDDDDNDSNDNDDKNTREKHKRQEHVLRDKFTDKEDNANKENEEELDDGEELYKDVNVNLRKEDVEMTDADQSGADQHNVSQDSGFEQKEEDAHVTLTTVQDAQKTKDPMQSSSVSSDFIEKLLNFENVSPADNEIDSLMDTTVHHKETSGQTSSLYTVPVTIIPEITFNDRVTNLERDLSEIKQVDQYAQAISSILAIEHVDLIDTLVRSIIKEEVNSQLPQAVSEFATHSTYEAAASLSVFELKKILMDKMEEHKSYLRVYYKRELYDALIKSYNTDKDLFDTYGEVFTMKRSRDDKDKDQDTSVGSD</sequence>
<feature type="compositionally biased region" description="Polar residues" evidence="1">
    <location>
        <begin position="186"/>
        <end position="195"/>
    </location>
</feature>
<accession>A0ABQ5D7U9</accession>
<feature type="compositionally biased region" description="Polar residues" evidence="1">
    <location>
        <begin position="314"/>
        <end position="329"/>
    </location>
</feature>
<evidence type="ECO:0000256" key="1">
    <source>
        <dbReference type="SAM" id="MobiDB-lite"/>
    </source>
</evidence>
<name>A0ABQ5D7U9_9ASTR</name>
<dbReference type="Proteomes" id="UP001151760">
    <property type="component" value="Unassembled WGS sequence"/>
</dbReference>
<proteinExistence type="predicted"/>
<reference evidence="2" key="2">
    <citation type="submission" date="2022-01" db="EMBL/GenBank/DDBJ databases">
        <authorList>
            <person name="Yamashiro T."/>
            <person name="Shiraishi A."/>
            <person name="Satake H."/>
            <person name="Nakayama K."/>
        </authorList>
    </citation>
    <scope>NUCLEOTIDE SEQUENCE</scope>
</reference>
<feature type="compositionally biased region" description="Acidic residues" evidence="1">
    <location>
        <begin position="223"/>
        <end position="254"/>
    </location>
</feature>